<keyword evidence="2 6" id="KW-0812">Transmembrane</keyword>
<dbReference type="CDD" id="cd14279">
    <property type="entry name" value="CUE"/>
    <property type="match status" value="1"/>
</dbReference>
<dbReference type="SUPFAM" id="SSF144091">
    <property type="entry name" value="Rhomboid-like"/>
    <property type="match status" value="1"/>
</dbReference>
<organism evidence="8 9">
    <name type="scientific">Phascolomyces articulosus</name>
    <dbReference type="NCBI Taxonomy" id="60185"/>
    <lineage>
        <taxon>Eukaryota</taxon>
        <taxon>Fungi</taxon>
        <taxon>Fungi incertae sedis</taxon>
        <taxon>Mucoromycota</taxon>
        <taxon>Mucoromycotina</taxon>
        <taxon>Mucoromycetes</taxon>
        <taxon>Mucorales</taxon>
        <taxon>Lichtheimiaceae</taxon>
        <taxon>Phascolomyces</taxon>
    </lineage>
</organism>
<feature type="transmembrane region" description="Helical" evidence="6">
    <location>
        <begin position="53"/>
        <end position="73"/>
    </location>
</feature>
<dbReference type="GO" id="GO:0043130">
    <property type="term" value="F:ubiquitin binding"/>
    <property type="evidence" value="ECO:0007669"/>
    <property type="project" value="InterPro"/>
</dbReference>
<gene>
    <name evidence="8" type="ORF">BDA99DRAFT_510469</name>
</gene>
<feature type="compositionally biased region" description="Basic residues" evidence="5">
    <location>
        <begin position="207"/>
        <end position="217"/>
    </location>
</feature>
<keyword evidence="9" id="KW-1185">Reference proteome</keyword>
<evidence type="ECO:0000256" key="2">
    <source>
        <dbReference type="ARBA" id="ARBA00022692"/>
    </source>
</evidence>
<evidence type="ECO:0000256" key="6">
    <source>
        <dbReference type="SAM" id="Phobius"/>
    </source>
</evidence>
<keyword evidence="4 6" id="KW-0472">Membrane</keyword>
<dbReference type="PANTHER" id="PTHR43066:SF21">
    <property type="entry name" value="UBIQUITIN-ASSOCIATED DOMAIN-CONTAINING PROTEIN 2"/>
    <property type="match status" value="1"/>
</dbReference>
<evidence type="ECO:0000259" key="7">
    <source>
        <dbReference type="Pfam" id="PF02845"/>
    </source>
</evidence>
<protein>
    <recommendedName>
        <fullName evidence="7">CUE domain-containing protein</fullName>
    </recommendedName>
</protein>
<dbReference type="GO" id="GO:0004252">
    <property type="term" value="F:serine-type endopeptidase activity"/>
    <property type="evidence" value="ECO:0007669"/>
    <property type="project" value="TreeGrafter"/>
</dbReference>
<name>A0AAD5KCN5_9FUNG</name>
<evidence type="ECO:0000256" key="5">
    <source>
        <dbReference type="SAM" id="MobiDB-lite"/>
    </source>
</evidence>
<accession>A0AAD5KCN5</accession>
<reference evidence="8" key="1">
    <citation type="journal article" date="2022" name="IScience">
        <title>Evolution of zygomycete secretomes and the origins of terrestrial fungal ecologies.</title>
        <authorList>
            <person name="Chang Y."/>
            <person name="Wang Y."/>
            <person name="Mondo S."/>
            <person name="Ahrendt S."/>
            <person name="Andreopoulos W."/>
            <person name="Barry K."/>
            <person name="Beard J."/>
            <person name="Benny G.L."/>
            <person name="Blankenship S."/>
            <person name="Bonito G."/>
            <person name="Cuomo C."/>
            <person name="Desiro A."/>
            <person name="Gervers K.A."/>
            <person name="Hundley H."/>
            <person name="Kuo A."/>
            <person name="LaButti K."/>
            <person name="Lang B.F."/>
            <person name="Lipzen A."/>
            <person name="O'Donnell K."/>
            <person name="Pangilinan J."/>
            <person name="Reynolds N."/>
            <person name="Sandor L."/>
            <person name="Smith M.E."/>
            <person name="Tsang A."/>
            <person name="Grigoriev I.V."/>
            <person name="Stajich J.E."/>
            <person name="Spatafora J.W."/>
        </authorList>
    </citation>
    <scope>NUCLEOTIDE SEQUENCE</scope>
    <source>
        <strain evidence="8">RSA 2281</strain>
    </source>
</reference>
<reference evidence="8" key="2">
    <citation type="submission" date="2023-02" db="EMBL/GenBank/DDBJ databases">
        <authorList>
            <consortium name="DOE Joint Genome Institute"/>
            <person name="Mondo S.J."/>
            <person name="Chang Y."/>
            <person name="Wang Y."/>
            <person name="Ahrendt S."/>
            <person name="Andreopoulos W."/>
            <person name="Barry K."/>
            <person name="Beard J."/>
            <person name="Benny G.L."/>
            <person name="Blankenship S."/>
            <person name="Bonito G."/>
            <person name="Cuomo C."/>
            <person name="Desiro A."/>
            <person name="Gervers K.A."/>
            <person name="Hundley H."/>
            <person name="Kuo A."/>
            <person name="LaButti K."/>
            <person name="Lang B.F."/>
            <person name="Lipzen A."/>
            <person name="O'Donnell K."/>
            <person name="Pangilinan J."/>
            <person name="Reynolds N."/>
            <person name="Sandor L."/>
            <person name="Smith M.W."/>
            <person name="Tsang A."/>
            <person name="Grigoriev I.V."/>
            <person name="Stajich J.E."/>
            <person name="Spatafora J.W."/>
        </authorList>
    </citation>
    <scope>NUCLEOTIDE SEQUENCE</scope>
    <source>
        <strain evidence="8">RSA 2281</strain>
    </source>
</reference>
<dbReference type="InterPro" id="IPR035952">
    <property type="entry name" value="Rhomboid-like_sf"/>
</dbReference>
<feature type="domain" description="CUE" evidence="7">
    <location>
        <begin position="231"/>
        <end position="268"/>
    </location>
</feature>
<evidence type="ECO:0000313" key="9">
    <source>
        <dbReference type="Proteomes" id="UP001209540"/>
    </source>
</evidence>
<evidence type="ECO:0000256" key="3">
    <source>
        <dbReference type="ARBA" id="ARBA00022989"/>
    </source>
</evidence>
<dbReference type="Gene3D" id="1.10.8.10">
    <property type="entry name" value="DNA helicase RuvA subunit, C-terminal domain"/>
    <property type="match status" value="1"/>
</dbReference>
<proteinExistence type="predicted"/>
<dbReference type="Proteomes" id="UP001209540">
    <property type="component" value="Unassembled WGS sequence"/>
</dbReference>
<feature type="transmembrane region" description="Helical" evidence="6">
    <location>
        <begin position="142"/>
        <end position="171"/>
    </location>
</feature>
<dbReference type="PANTHER" id="PTHR43066">
    <property type="entry name" value="RHOMBOID-RELATED PROTEIN"/>
    <property type="match status" value="1"/>
</dbReference>
<dbReference type="SUPFAM" id="SSF46934">
    <property type="entry name" value="UBA-like"/>
    <property type="match status" value="1"/>
</dbReference>
<sequence>MDSSGPSGFRNAPVTKFLVQIIGGCSLAVSLLQSRSSPIANILRNPVWRAVSPVIAFPALGPGVVGTFLIYRMRVVERLYGSPKYAAFLFFSMVTSLVFQVGFKGYNGPYALVFAMLYHYHHIVPVTSQFSVASGVVLNDKMYVYMAALQLLFSPTSVAPSLCGFIAGMMYHMDLAGIQRYRFPQWLFPRRRPVSDTPSVPGPSSSRRQRQQPRQHRPAPSPPRQQPTVTEENVNAIASMFPDHSRDAVTSALVSAHNDMNRAAEILLTTAPQQS</sequence>
<dbReference type="Pfam" id="PF02845">
    <property type="entry name" value="CUE"/>
    <property type="match status" value="1"/>
</dbReference>
<comment type="caution">
    <text evidence="8">The sequence shown here is derived from an EMBL/GenBank/DDBJ whole genome shotgun (WGS) entry which is preliminary data.</text>
</comment>
<evidence type="ECO:0000313" key="8">
    <source>
        <dbReference type="EMBL" id="KAI9262179.1"/>
    </source>
</evidence>
<evidence type="ECO:0000256" key="4">
    <source>
        <dbReference type="ARBA" id="ARBA00023136"/>
    </source>
</evidence>
<keyword evidence="3 6" id="KW-1133">Transmembrane helix</keyword>
<dbReference type="InterPro" id="IPR009060">
    <property type="entry name" value="UBA-like_sf"/>
</dbReference>
<dbReference type="EMBL" id="JAIXMP010000014">
    <property type="protein sequence ID" value="KAI9262179.1"/>
    <property type="molecule type" value="Genomic_DNA"/>
</dbReference>
<feature type="transmembrane region" description="Helical" evidence="6">
    <location>
        <begin position="85"/>
        <end position="103"/>
    </location>
</feature>
<comment type="subcellular location">
    <subcellularLocation>
        <location evidence="1">Membrane</location>
        <topology evidence="1">Multi-pass membrane protein</topology>
    </subcellularLocation>
</comment>
<evidence type="ECO:0000256" key="1">
    <source>
        <dbReference type="ARBA" id="ARBA00004141"/>
    </source>
</evidence>
<dbReference type="GO" id="GO:0016020">
    <property type="term" value="C:membrane"/>
    <property type="evidence" value="ECO:0007669"/>
    <property type="project" value="UniProtKB-SubCell"/>
</dbReference>
<dbReference type="AlphaFoldDB" id="A0AAD5KCN5"/>
<feature type="region of interest" description="Disordered" evidence="5">
    <location>
        <begin position="194"/>
        <end position="229"/>
    </location>
</feature>
<dbReference type="InterPro" id="IPR003892">
    <property type="entry name" value="CUE"/>
</dbReference>
<feature type="transmembrane region" description="Helical" evidence="6">
    <location>
        <begin position="110"/>
        <end position="130"/>
    </location>
</feature>